<accession>A0A6I4LXJ8</accession>
<organism evidence="2 3">
    <name type="scientific">Sphingorhabdus profundilacus</name>
    <dbReference type="NCBI Taxonomy" id="2509718"/>
    <lineage>
        <taxon>Bacteria</taxon>
        <taxon>Pseudomonadati</taxon>
        <taxon>Pseudomonadota</taxon>
        <taxon>Alphaproteobacteria</taxon>
        <taxon>Sphingomonadales</taxon>
        <taxon>Sphingomonadaceae</taxon>
        <taxon>Sphingorhabdus</taxon>
    </lineage>
</organism>
<protein>
    <submittedName>
        <fullName evidence="2">DUF2285 domain-containing protein</fullName>
    </submittedName>
</protein>
<keyword evidence="3" id="KW-1185">Reference proteome</keyword>
<feature type="domain" description="T6SS Transcription factor RovC-like DNA binding" evidence="1">
    <location>
        <begin position="62"/>
        <end position="173"/>
    </location>
</feature>
<proteinExistence type="predicted"/>
<dbReference type="RefSeq" id="WP_160354111.1">
    <property type="nucleotide sequence ID" value="NZ_SDWJ01000002.1"/>
</dbReference>
<sequence>MIIFQNKPGDSGQVPIQPMLEHYDLLQDRFTSEGRHLVLENRNRRHRLLITPPYSGGSGYFIPRDPWFRTRLAAAEAFEMSSAPTGRAKSHTVFYPTAYQTHRLTLLLNILDAMRRPDKDFTTMRDIAQKIIYRDADFGRAIEWKSSSHRRQTQRLINEARHLVNGGYRLLLKGTMQHQRCVGDVQTK</sequence>
<dbReference type="AlphaFoldDB" id="A0A6I4LXJ8"/>
<gene>
    <name evidence="2" type="ORF">EUU23_10700</name>
</gene>
<reference evidence="2 3" key="1">
    <citation type="submission" date="2019-01" db="EMBL/GenBank/DDBJ databases">
        <title>Sphingorhabdus lacus sp.nov., isolated from an oligotrophic freshwater lake.</title>
        <authorList>
            <person name="Park M."/>
        </authorList>
    </citation>
    <scope>NUCLEOTIDE SEQUENCE [LARGE SCALE GENOMIC DNA]</scope>
    <source>
        <strain evidence="2 3">IMCC26285</strain>
    </source>
</reference>
<name>A0A6I4LXJ8_9SPHN</name>
<dbReference type="Pfam" id="PF10074">
    <property type="entry name" value="RovC_DNA-bd"/>
    <property type="match status" value="1"/>
</dbReference>
<dbReference type="InterPro" id="IPR018754">
    <property type="entry name" value="RovC-like_DNA-bd"/>
</dbReference>
<comment type="caution">
    <text evidence="2">The sequence shown here is derived from an EMBL/GenBank/DDBJ whole genome shotgun (WGS) entry which is preliminary data.</text>
</comment>
<evidence type="ECO:0000313" key="3">
    <source>
        <dbReference type="Proteomes" id="UP000471147"/>
    </source>
</evidence>
<dbReference type="EMBL" id="SDWJ01000002">
    <property type="protein sequence ID" value="MVZ98162.1"/>
    <property type="molecule type" value="Genomic_DNA"/>
</dbReference>
<dbReference type="OrthoDB" id="7772848at2"/>
<evidence type="ECO:0000259" key="1">
    <source>
        <dbReference type="Pfam" id="PF10074"/>
    </source>
</evidence>
<dbReference type="Proteomes" id="UP000471147">
    <property type="component" value="Unassembled WGS sequence"/>
</dbReference>
<evidence type="ECO:0000313" key="2">
    <source>
        <dbReference type="EMBL" id="MVZ98162.1"/>
    </source>
</evidence>